<evidence type="ECO:0000259" key="2">
    <source>
        <dbReference type="SMART" id="SM00528"/>
    </source>
</evidence>
<dbReference type="SMART" id="SM00528">
    <property type="entry name" value="HNS"/>
    <property type="match status" value="1"/>
</dbReference>
<sequence>MSNIDFSSLTIEEIDAALEELPKLRKIKVEARRAELLEELQRLGGLPKRMPVRMPPKFRDDKGNTWTGQGTTPIWIRELEEAGGSREQYRIKKKD</sequence>
<dbReference type="InterPro" id="IPR037150">
    <property type="entry name" value="H-NS_C_dom_sf"/>
</dbReference>
<dbReference type="GO" id="GO:0003677">
    <property type="term" value="F:DNA binding"/>
    <property type="evidence" value="ECO:0007669"/>
    <property type="project" value="UniProtKB-KW"/>
</dbReference>
<dbReference type="InterPro" id="IPR027444">
    <property type="entry name" value="H-NS_C_dom"/>
</dbReference>
<reference evidence="3 4" key="1">
    <citation type="submission" date="2017-10" db="EMBL/GenBank/DDBJ databases">
        <title>Analysis of the genome sequences of Rhizobium populations associated to common bean (phaseolus vulgaris).</title>
        <authorList>
            <person name="Bustos P."/>
            <person name="Santamaria R.I."/>
            <person name="Miranda-Sanchez F."/>
            <person name="Perez-Carrascal O."/>
            <person name="Juarez S."/>
            <person name="Lozano L."/>
            <person name="Martinez-Flores I."/>
            <person name="Vinuesa P."/>
            <person name="Martinez-Romero E."/>
            <person name="Cevallos M.A."/>
            <person name="Romero D."/>
            <person name="Davila G."/>
            <person name="Gonzalez V."/>
        </authorList>
    </citation>
    <scope>NUCLEOTIDE SEQUENCE [LARGE SCALE GENOMIC DNA]</scope>
    <source>
        <strain evidence="3 4">NXT3</strain>
    </source>
</reference>
<dbReference type="RefSeq" id="WP_104839235.1">
    <property type="nucleotide sequence ID" value="NZ_CP024307.1"/>
</dbReference>
<feature type="domain" description="DNA-binding protein H-NS-like C-terminal" evidence="2">
    <location>
        <begin position="46"/>
        <end position="91"/>
    </location>
</feature>
<evidence type="ECO:0000313" key="3">
    <source>
        <dbReference type="EMBL" id="AUX76424.1"/>
    </source>
</evidence>
<dbReference type="Proteomes" id="UP000239340">
    <property type="component" value="Chromosome"/>
</dbReference>
<dbReference type="SUPFAM" id="SSF81273">
    <property type="entry name" value="H-NS histone-like proteins"/>
    <property type="match status" value="1"/>
</dbReference>
<accession>A0A2L0H4Q8</accession>
<evidence type="ECO:0000256" key="1">
    <source>
        <dbReference type="SAM" id="MobiDB-lite"/>
    </source>
</evidence>
<evidence type="ECO:0000313" key="4">
    <source>
        <dbReference type="Proteomes" id="UP000239340"/>
    </source>
</evidence>
<protein>
    <submittedName>
        <fullName evidence="3">H-NS histone family DNA-binding protein</fullName>
    </submittedName>
</protein>
<name>A0A2L0H4Q8_RHIFR</name>
<dbReference type="Gene3D" id="4.10.430.10">
    <property type="entry name" value="Histone-like protein H-NS, C-terminal domain"/>
    <property type="match status" value="1"/>
</dbReference>
<dbReference type="Pfam" id="PF00816">
    <property type="entry name" value="Histone_HNS"/>
    <property type="match status" value="1"/>
</dbReference>
<feature type="region of interest" description="Disordered" evidence="1">
    <location>
        <begin position="47"/>
        <end position="71"/>
    </location>
</feature>
<proteinExistence type="predicted"/>
<dbReference type="EMBL" id="CP024307">
    <property type="protein sequence ID" value="AUX76424.1"/>
    <property type="molecule type" value="Genomic_DNA"/>
</dbReference>
<gene>
    <name evidence="3" type="ORF">NXT3_CH01856</name>
</gene>
<keyword evidence="3" id="KW-0238">DNA-binding</keyword>
<dbReference type="AlphaFoldDB" id="A0A2L0H4Q8"/>
<organism evidence="3 4">
    <name type="scientific">Rhizobium fredii</name>
    <name type="common">Sinorhizobium fredii</name>
    <dbReference type="NCBI Taxonomy" id="380"/>
    <lineage>
        <taxon>Bacteria</taxon>
        <taxon>Pseudomonadati</taxon>
        <taxon>Pseudomonadota</taxon>
        <taxon>Alphaproteobacteria</taxon>
        <taxon>Hyphomicrobiales</taxon>
        <taxon>Rhizobiaceae</taxon>
        <taxon>Sinorhizobium/Ensifer group</taxon>
        <taxon>Sinorhizobium</taxon>
    </lineage>
</organism>